<evidence type="ECO:0000313" key="3">
    <source>
        <dbReference type="EMBL" id="RHM75875.1"/>
    </source>
</evidence>
<sequence>MSRIDAIINHHLFISCMEKNLQKEKNREYCKHGLQHCLDVARIAYILNLESKLGLEKEIIYAAALLHDITRWKQYEDAEPHNESVIIPGKKILYDCGFNDMETNFISEAICNHREPQSEKDSLSCILYYADKKSRMCFVCLAKEKCYWSNNKKNHCLFY</sequence>
<dbReference type="InterPro" id="IPR006675">
    <property type="entry name" value="HDIG_dom"/>
</dbReference>
<dbReference type="Pfam" id="PF01966">
    <property type="entry name" value="HD"/>
    <property type="match status" value="1"/>
</dbReference>
<dbReference type="CDD" id="cd00077">
    <property type="entry name" value="HDc"/>
    <property type="match status" value="1"/>
</dbReference>
<feature type="domain" description="HD/PDEase" evidence="1">
    <location>
        <begin position="29"/>
        <end position="145"/>
    </location>
</feature>
<dbReference type="Gene3D" id="1.10.3210.10">
    <property type="entry name" value="Hypothetical protein af1432"/>
    <property type="match status" value="1"/>
</dbReference>
<gene>
    <name evidence="3" type="ORF">DWZ50_09160</name>
    <name evidence="2" type="ORF">PNW85_19660</name>
</gene>
<reference evidence="3 4" key="1">
    <citation type="submission" date="2018-08" db="EMBL/GenBank/DDBJ databases">
        <title>A genome reference for cultivated species of the human gut microbiota.</title>
        <authorList>
            <person name="Zou Y."/>
            <person name="Xue W."/>
            <person name="Luo G."/>
        </authorList>
    </citation>
    <scope>NUCLEOTIDE SEQUENCE [LARGE SCALE GENOMIC DNA]</scope>
    <source>
        <strain evidence="3 4">AF33-12</strain>
    </source>
</reference>
<dbReference type="InterPro" id="IPR003607">
    <property type="entry name" value="HD/PDEase_dom"/>
</dbReference>
<dbReference type="SMART" id="SM00471">
    <property type="entry name" value="HDc"/>
    <property type="match status" value="1"/>
</dbReference>
<proteinExistence type="predicted"/>
<dbReference type="AlphaFoldDB" id="A0A415S9G4"/>
<organism evidence="3 4">
    <name type="scientific">Mediterraneibacter gnavus</name>
    <name type="common">Ruminococcus gnavus</name>
    <dbReference type="NCBI Taxonomy" id="33038"/>
    <lineage>
        <taxon>Bacteria</taxon>
        <taxon>Bacillati</taxon>
        <taxon>Bacillota</taxon>
        <taxon>Clostridia</taxon>
        <taxon>Lachnospirales</taxon>
        <taxon>Lachnospiraceae</taxon>
        <taxon>Mediterraneibacter</taxon>
    </lineage>
</organism>
<dbReference type="Proteomes" id="UP000285610">
    <property type="component" value="Unassembled WGS sequence"/>
</dbReference>
<evidence type="ECO:0000313" key="4">
    <source>
        <dbReference type="Proteomes" id="UP000285610"/>
    </source>
</evidence>
<dbReference type="NCBIfam" id="TIGR00277">
    <property type="entry name" value="HDIG"/>
    <property type="match status" value="1"/>
</dbReference>
<dbReference type="RefSeq" id="WP_118444636.1">
    <property type="nucleotide sequence ID" value="NZ_JAQMLA010000136.1"/>
</dbReference>
<dbReference type="SUPFAM" id="SSF109604">
    <property type="entry name" value="HD-domain/PDEase-like"/>
    <property type="match status" value="1"/>
</dbReference>
<comment type="caution">
    <text evidence="3">The sequence shown here is derived from an EMBL/GenBank/DDBJ whole genome shotgun (WGS) entry which is preliminary data.</text>
</comment>
<dbReference type="Proteomes" id="UP001212160">
    <property type="component" value="Unassembled WGS sequence"/>
</dbReference>
<dbReference type="EMBL" id="QRQE01000020">
    <property type="protein sequence ID" value="RHM75875.1"/>
    <property type="molecule type" value="Genomic_DNA"/>
</dbReference>
<reference evidence="2" key="2">
    <citation type="submission" date="2023-01" db="EMBL/GenBank/DDBJ databases">
        <title>Human gut microbiome strain richness.</title>
        <authorList>
            <person name="Chen-Liaw A."/>
        </authorList>
    </citation>
    <scope>NUCLEOTIDE SEQUENCE</scope>
    <source>
        <strain evidence="2">RTP21484st1_H11_RTP21484_190118</strain>
    </source>
</reference>
<evidence type="ECO:0000313" key="2">
    <source>
        <dbReference type="EMBL" id="MDB8688814.1"/>
    </source>
</evidence>
<dbReference type="EMBL" id="JAQMLA010000136">
    <property type="protein sequence ID" value="MDB8688814.1"/>
    <property type="molecule type" value="Genomic_DNA"/>
</dbReference>
<dbReference type="PROSITE" id="PS51257">
    <property type="entry name" value="PROKAR_LIPOPROTEIN"/>
    <property type="match status" value="1"/>
</dbReference>
<name>A0A415S9G4_MEDGN</name>
<dbReference type="InterPro" id="IPR006674">
    <property type="entry name" value="HD_domain"/>
</dbReference>
<protein>
    <submittedName>
        <fullName evidence="3">HD domain-containing protein</fullName>
    </submittedName>
</protein>
<evidence type="ECO:0000259" key="1">
    <source>
        <dbReference type="SMART" id="SM00471"/>
    </source>
</evidence>
<accession>A0A415S9G4</accession>